<dbReference type="Gene3D" id="3.50.50.60">
    <property type="entry name" value="FAD/NAD(P)-binding domain"/>
    <property type="match status" value="1"/>
</dbReference>
<dbReference type="OrthoDB" id="76038at2759"/>
<dbReference type="InterPro" id="IPR036188">
    <property type="entry name" value="FAD/NAD-bd_sf"/>
</dbReference>
<dbReference type="AlphaFoldDB" id="A0A671WUU5"/>
<feature type="region of interest" description="Disordered" evidence="1">
    <location>
        <begin position="27"/>
        <end position="68"/>
    </location>
</feature>
<dbReference type="Ensembl" id="ENSSAUT00010043957.1">
    <property type="protein sequence ID" value="ENSSAUP00010041752.1"/>
    <property type="gene ID" value="ENSSAUG00010017574.1"/>
</dbReference>
<accession>A0A671WUU5</accession>
<sequence length="600" mass="67688">MVLLDVLIIGGGPHALTLATLLSNSDPVPNSDHGHDSAHSPSCSDPLGLQANPQTSDSKRCRGRKKRRATTGVALEEQLAQAATLERVVCPPLSFRVVDSYGEWTTLWESQFTALNIPHLRSHTLVHTDPLNKKALQEFVLKYNRSAELHSLPDQVYILDDNAFFNDTRLGKKERKRLNITSTLKKSLSFSLPGTKLSVDFFKEQVERYSLDRALVKGTVEHITPVMEEENDWTQERETEGELRVTERSGDGLRKRVKYFQVQLQEGLVLKANQVVMATGPTRAQMANIPSWVKSIEESYPEERLQHTVHLMHRLTTARQQLQDCQRESETFSTQELCGVCEAGQRVMVVGGGLTSAHVVSIALQQGAGHVTWVMRKHLQLKQFDVGDVESLVGRYSHVEHGIKMDGQAYLRQFYNERSLHKRLAMIRQARKGGAVTPEAYIHLQPFILSGQVDVKTYCEVSEARWCYRSQAWSLSLSTGERWTGDMIWLATGCKLDVRQDPLLSAVMKEFPIQVMDGWPCISESLQWAEGCPLYLMGQYTALQIGPHAVNLAGGQAASMRIAKNIRRRQRQDDAECSELCPEKSTTEEYIQHMQGLLWL</sequence>
<reference evidence="2" key="1">
    <citation type="submission" date="2021-04" db="EMBL/GenBank/DDBJ databases">
        <authorList>
            <consortium name="Wellcome Sanger Institute Data Sharing"/>
        </authorList>
    </citation>
    <scope>NUCLEOTIDE SEQUENCE [LARGE SCALE GENOMIC DNA]</scope>
</reference>
<reference evidence="2" key="3">
    <citation type="submission" date="2025-09" db="UniProtKB">
        <authorList>
            <consortium name="Ensembl"/>
        </authorList>
    </citation>
    <scope>IDENTIFICATION</scope>
</reference>
<dbReference type="PANTHER" id="PTHR38663">
    <property type="match status" value="1"/>
</dbReference>
<dbReference type="Proteomes" id="UP000472265">
    <property type="component" value="Chromosome 4"/>
</dbReference>
<name>A0A671WUU5_SPAAU</name>
<evidence type="ECO:0000256" key="1">
    <source>
        <dbReference type="SAM" id="MobiDB-lite"/>
    </source>
</evidence>
<dbReference type="InParanoid" id="A0A671WUU5"/>
<keyword evidence="3" id="KW-1185">Reference proteome</keyword>
<dbReference type="SUPFAM" id="SSF51905">
    <property type="entry name" value="FAD/NAD(P)-binding domain"/>
    <property type="match status" value="2"/>
</dbReference>
<dbReference type="OMA" id="KHGRKMN"/>
<gene>
    <name evidence="2" type="primary">zgc:113276</name>
</gene>
<dbReference type="GeneTree" id="ENSGT00390000011024"/>
<proteinExistence type="predicted"/>
<evidence type="ECO:0000313" key="3">
    <source>
        <dbReference type="Proteomes" id="UP000472265"/>
    </source>
</evidence>
<reference evidence="2" key="2">
    <citation type="submission" date="2025-08" db="UniProtKB">
        <authorList>
            <consortium name="Ensembl"/>
        </authorList>
    </citation>
    <scope>IDENTIFICATION</scope>
</reference>
<dbReference type="PANTHER" id="PTHR38663:SF1">
    <property type="entry name" value="L-ORNITHINE N(5)-MONOOXYGENASE"/>
    <property type="match status" value="1"/>
</dbReference>
<protein>
    <submittedName>
        <fullName evidence="2">Zgc:113276</fullName>
    </submittedName>
</protein>
<evidence type="ECO:0000313" key="2">
    <source>
        <dbReference type="Ensembl" id="ENSSAUP00010041752.1"/>
    </source>
</evidence>
<organism evidence="2 3">
    <name type="scientific">Sparus aurata</name>
    <name type="common">Gilthead sea bream</name>
    <dbReference type="NCBI Taxonomy" id="8175"/>
    <lineage>
        <taxon>Eukaryota</taxon>
        <taxon>Metazoa</taxon>
        <taxon>Chordata</taxon>
        <taxon>Craniata</taxon>
        <taxon>Vertebrata</taxon>
        <taxon>Euteleostomi</taxon>
        <taxon>Actinopterygii</taxon>
        <taxon>Neopterygii</taxon>
        <taxon>Teleostei</taxon>
        <taxon>Neoteleostei</taxon>
        <taxon>Acanthomorphata</taxon>
        <taxon>Eupercaria</taxon>
        <taxon>Spariformes</taxon>
        <taxon>Sparidae</taxon>
        <taxon>Sparus</taxon>
    </lineage>
</organism>